<evidence type="ECO:0000313" key="14">
    <source>
        <dbReference type="EMBL" id="MFC3614192.1"/>
    </source>
</evidence>
<evidence type="ECO:0000256" key="1">
    <source>
        <dbReference type="ARBA" id="ARBA00004777"/>
    </source>
</evidence>
<keyword evidence="15" id="KW-1185">Reference proteome</keyword>
<dbReference type="SUPFAM" id="SSF53223">
    <property type="entry name" value="Aminoacid dehydrogenase-like, N-terminal domain"/>
    <property type="match status" value="1"/>
</dbReference>
<keyword evidence="3 11" id="KW-0028">Amino-acid biosynthesis</keyword>
<evidence type="ECO:0000256" key="7">
    <source>
        <dbReference type="ARBA" id="ARBA00023002"/>
    </source>
</evidence>
<dbReference type="InterPro" id="IPR020630">
    <property type="entry name" value="THF_DH/CycHdrlase_cat_dom"/>
</dbReference>
<evidence type="ECO:0000256" key="6">
    <source>
        <dbReference type="ARBA" id="ARBA00022857"/>
    </source>
</evidence>
<dbReference type="NCBIfam" id="NF010783">
    <property type="entry name" value="PRK14186.1"/>
    <property type="match status" value="1"/>
</dbReference>
<dbReference type="EMBL" id="JBHRXI010000010">
    <property type="protein sequence ID" value="MFC3614192.1"/>
    <property type="molecule type" value="Genomic_DNA"/>
</dbReference>
<dbReference type="Gene3D" id="3.40.50.720">
    <property type="entry name" value="NAD(P)-binding Rossmann-like Domain"/>
    <property type="match status" value="1"/>
</dbReference>
<keyword evidence="10 11" id="KW-0511">Multifunctional enzyme</keyword>
<dbReference type="InterPro" id="IPR036291">
    <property type="entry name" value="NAD(P)-bd_dom_sf"/>
</dbReference>
<dbReference type="RefSeq" id="WP_386735382.1">
    <property type="nucleotide sequence ID" value="NZ_JBHRXI010000010.1"/>
</dbReference>
<dbReference type="InterPro" id="IPR020631">
    <property type="entry name" value="THF_DH/CycHdrlase_NAD-bd_dom"/>
</dbReference>
<dbReference type="SUPFAM" id="SSF51735">
    <property type="entry name" value="NAD(P)-binding Rossmann-fold domains"/>
    <property type="match status" value="1"/>
</dbReference>
<dbReference type="Pfam" id="PF02882">
    <property type="entry name" value="THF_DHG_CYH_C"/>
    <property type="match status" value="1"/>
</dbReference>
<name>A0ABV7TH29_9RHOB</name>
<comment type="catalytic activity">
    <reaction evidence="11">
        <text>(6R)-5,10-methenyltetrahydrofolate + H2O = (6R)-10-formyltetrahydrofolate + H(+)</text>
        <dbReference type="Rhea" id="RHEA:23700"/>
        <dbReference type="ChEBI" id="CHEBI:15377"/>
        <dbReference type="ChEBI" id="CHEBI:15378"/>
        <dbReference type="ChEBI" id="CHEBI:57455"/>
        <dbReference type="ChEBI" id="CHEBI:195366"/>
        <dbReference type="EC" id="3.5.4.9"/>
    </reaction>
</comment>
<keyword evidence="6 11" id="KW-0521">NADP</keyword>
<dbReference type="Gene3D" id="3.40.50.10860">
    <property type="entry name" value="Leucine Dehydrogenase, chain A, domain 1"/>
    <property type="match status" value="1"/>
</dbReference>
<keyword evidence="4 11" id="KW-0658">Purine biosynthesis</keyword>
<feature type="domain" description="Tetrahydrofolate dehydrogenase/cyclohydrolase catalytic" evidence="12">
    <location>
        <begin position="6"/>
        <end position="121"/>
    </location>
</feature>
<evidence type="ECO:0000256" key="9">
    <source>
        <dbReference type="ARBA" id="ARBA00023167"/>
    </source>
</evidence>
<reference evidence="15" key="1">
    <citation type="journal article" date="2019" name="Int. J. Syst. Evol. Microbiol.">
        <title>The Global Catalogue of Microorganisms (GCM) 10K type strain sequencing project: providing services to taxonomists for standard genome sequencing and annotation.</title>
        <authorList>
            <consortium name="The Broad Institute Genomics Platform"/>
            <consortium name="The Broad Institute Genome Sequencing Center for Infectious Disease"/>
            <person name="Wu L."/>
            <person name="Ma J."/>
        </authorList>
    </citation>
    <scope>NUCLEOTIDE SEQUENCE [LARGE SCALE GENOMIC DNA]</scope>
    <source>
        <strain evidence="15">KCTC 42911</strain>
    </source>
</reference>
<feature type="binding site" evidence="11">
    <location>
        <position position="232"/>
    </location>
    <ligand>
        <name>NADP(+)</name>
        <dbReference type="ChEBI" id="CHEBI:58349"/>
    </ligand>
</feature>
<evidence type="ECO:0000256" key="3">
    <source>
        <dbReference type="ARBA" id="ARBA00022605"/>
    </source>
</evidence>
<evidence type="ECO:0000256" key="8">
    <source>
        <dbReference type="ARBA" id="ARBA00023102"/>
    </source>
</evidence>
<dbReference type="InterPro" id="IPR020867">
    <property type="entry name" value="THF_DH/CycHdrlase_CS"/>
</dbReference>
<dbReference type="PROSITE" id="PS00766">
    <property type="entry name" value="THF_DHG_CYH_1"/>
    <property type="match status" value="1"/>
</dbReference>
<keyword evidence="7 11" id="KW-0560">Oxidoreductase</keyword>
<dbReference type="NCBIfam" id="NF008058">
    <property type="entry name" value="PRK10792.1"/>
    <property type="match status" value="1"/>
</dbReference>
<evidence type="ECO:0000256" key="2">
    <source>
        <dbReference type="ARBA" id="ARBA00022563"/>
    </source>
</evidence>
<comment type="caution">
    <text evidence="11">Lacks conserved residue(s) required for the propagation of feature annotation.</text>
</comment>
<dbReference type="InterPro" id="IPR000672">
    <property type="entry name" value="THF_DH/CycHdrlase"/>
</dbReference>
<comment type="catalytic activity">
    <reaction evidence="11">
        <text>(6R)-5,10-methylene-5,6,7,8-tetrahydrofolate + NADP(+) = (6R)-5,10-methenyltetrahydrofolate + NADPH</text>
        <dbReference type="Rhea" id="RHEA:22812"/>
        <dbReference type="ChEBI" id="CHEBI:15636"/>
        <dbReference type="ChEBI" id="CHEBI:57455"/>
        <dbReference type="ChEBI" id="CHEBI:57783"/>
        <dbReference type="ChEBI" id="CHEBI:58349"/>
        <dbReference type="EC" id="1.5.1.5"/>
    </reaction>
</comment>
<dbReference type="Pfam" id="PF00763">
    <property type="entry name" value="THF_DHG_CYH"/>
    <property type="match status" value="1"/>
</dbReference>
<feature type="domain" description="Tetrahydrofolate dehydrogenase/cyclohydrolase NAD(P)-binding" evidence="13">
    <location>
        <begin position="140"/>
        <end position="288"/>
    </location>
</feature>
<keyword evidence="8 11" id="KW-0368">Histidine biosynthesis</keyword>
<evidence type="ECO:0000313" key="15">
    <source>
        <dbReference type="Proteomes" id="UP001595629"/>
    </source>
</evidence>
<keyword evidence="5 11" id="KW-0378">Hydrolase</keyword>
<proteinExistence type="inferred from homology"/>
<keyword evidence="2 11" id="KW-0554">One-carbon metabolism</keyword>
<comment type="caution">
    <text evidence="14">The sequence shown here is derived from an EMBL/GenBank/DDBJ whole genome shotgun (WGS) entry which is preliminary data.</text>
</comment>
<evidence type="ECO:0000256" key="11">
    <source>
        <dbReference type="HAMAP-Rule" id="MF_01576"/>
    </source>
</evidence>
<dbReference type="PANTHER" id="PTHR48099:SF5">
    <property type="entry name" value="C-1-TETRAHYDROFOLATE SYNTHASE, CYTOPLASMIC"/>
    <property type="match status" value="1"/>
</dbReference>
<comment type="function">
    <text evidence="11">Catalyzes the oxidation of 5,10-methylenetetrahydrofolate to 5,10-methenyltetrahydrofolate and then the hydrolysis of 5,10-methenyltetrahydrofolate to 10-formyltetrahydrofolate.</text>
</comment>
<dbReference type="Proteomes" id="UP001595629">
    <property type="component" value="Unassembled WGS sequence"/>
</dbReference>
<dbReference type="EC" id="3.5.4.9" evidence="11"/>
<dbReference type="PANTHER" id="PTHR48099">
    <property type="entry name" value="C-1-TETRAHYDROFOLATE SYNTHASE, CYTOPLASMIC-RELATED"/>
    <property type="match status" value="1"/>
</dbReference>
<dbReference type="PRINTS" id="PR00085">
    <property type="entry name" value="THFDHDRGNASE"/>
</dbReference>
<feature type="binding site" evidence="11">
    <location>
        <begin position="166"/>
        <end position="168"/>
    </location>
    <ligand>
        <name>NADP(+)</name>
        <dbReference type="ChEBI" id="CHEBI:58349"/>
    </ligand>
</feature>
<dbReference type="InterPro" id="IPR046346">
    <property type="entry name" value="Aminoacid_DH-like_N_sf"/>
</dbReference>
<evidence type="ECO:0000259" key="12">
    <source>
        <dbReference type="Pfam" id="PF00763"/>
    </source>
</evidence>
<comment type="pathway">
    <text evidence="1 11">One-carbon metabolism; tetrahydrofolate interconversion.</text>
</comment>
<dbReference type="GO" id="GO:0004477">
    <property type="term" value="F:methenyltetrahydrofolate cyclohydrolase activity"/>
    <property type="evidence" value="ECO:0007669"/>
    <property type="project" value="UniProtKB-EC"/>
</dbReference>
<organism evidence="14 15">
    <name type="scientific">Lutimaribacter marinistellae</name>
    <dbReference type="NCBI Taxonomy" id="1820329"/>
    <lineage>
        <taxon>Bacteria</taxon>
        <taxon>Pseudomonadati</taxon>
        <taxon>Pseudomonadota</taxon>
        <taxon>Alphaproteobacteria</taxon>
        <taxon>Rhodobacterales</taxon>
        <taxon>Roseobacteraceae</taxon>
        <taxon>Lutimaribacter</taxon>
    </lineage>
</organism>
<evidence type="ECO:0000259" key="13">
    <source>
        <dbReference type="Pfam" id="PF02882"/>
    </source>
</evidence>
<dbReference type="EC" id="1.5.1.5" evidence="11"/>
<dbReference type="GO" id="GO:0004488">
    <property type="term" value="F:methylenetetrahydrofolate dehydrogenase (NADP+) activity"/>
    <property type="evidence" value="ECO:0007669"/>
    <property type="project" value="UniProtKB-EC"/>
</dbReference>
<gene>
    <name evidence="11 14" type="primary">folD</name>
    <name evidence="14" type="ORF">ACFORG_10515</name>
</gene>
<evidence type="ECO:0000256" key="5">
    <source>
        <dbReference type="ARBA" id="ARBA00022801"/>
    </source>
</evidence>
<accession>A0ABV7TH29</accession>
<evidence type="ECO:0000256" key="10">
    <source>
        <dbReference type="ARBA" id="ARBA00023268"/>
    </source>
</evidence>
<dbReference type="NCBIfam" id="NF010785">
    <property type="entry name" value="PRK14188.1"/>
    <property type="match status" value="1"/>
</dbReference>
<sequence>MVAQVIDGKAFAGDVRGRVAEHVARLKADHGITPGLAVVLVGEDPASQVYVRSKGKMTVEVGMNSFEHKLDAETSEDELLALVAQLNADPAVHGILVQLPLPGHLNEDLVINAIDPAKDVDGFHISNVGLLATGQKAMVPCTPLGCLMMLREHHGNLSGLEAVVVGRSNIVGKPMAQLLLRDSCTVTIAHSRTKDLPDVVRRADIVVAAVGRPEMVPGDWIKPGATVIDVGINRVDAPEKGEGKTRLVGDCHYESCAEVAGAITPVPGGVGPMTIACLLANTLTACCRANGLPEPEGLTA</sequence>
<keyword evidence="9 11" id="KW-0486">Methionine biosynthesis</keyword>
<evidence type="ECO:0000256" key="4">
    <source>
        <dbReference type="ARBA" id="ARBA00022755"/>
    </source>
</evidence>
<comment type="similarity">
    <text evidence="11">Belongs to the tetrahydrofolate dehydrogenase/cyclohydrolase family.</text>
</comment>
<dbReference type="HAMAP" id="MF_01576">
    <property type="entry name" value="THF_DHG_CYH"/>
    <property type="match status" value="1"/>
</dbReference>
<comment type="subunit">
    <text evidence="11">Homodimer.</text>
</comment>
<protein>
    <recommendedName>
        <fullName evidence="11">Bifunctional protein FolD</fullName>
    </recommendedName>
    <domain>
        <recommendedName>
            <fullName evidence="11">Methylenetetrahydrofolate dehydrogenase</fullName>
            <ecNumber evidence="11">1.5.1.5</ecNumber>
        </recommendedName>
    </domain>
    <domain>
        <recommendedName>
            <fullName evidence="11">Methenyltetrahydrofolate cyclohydrolase</fullName>
            <ecNumber evidence="11">3.5.4.9</ecNumber>
        </recommendedName>
    </domain>
</protein>
<dbReference type="PROSITE" id="PS00767">
    <property type="entry name" value="THF_DHG_CYH_2"/>
    <property type="match status" value="1"/>
</dbReference>
<dbReference type="CDD" id="cd01080">
    <property type="entry name" value="NAD_bind_m-THF_DH_Cyclohyd"/>
    <property type="match status" value="1"/>
</dbReference>